<protein>
    <submittedName>
        <fullName evidence="2">Uncharacterized protein</fullName>
    </submittedName>
</protein>
<dbReference type="EMBL" id="BDEQ01000001">
    <property type="protein sequence ID" value="GAT95149.1"/>
    <property type="molecule type" value="Genomic_DNA"/>
</dbReference>
<dbReference type="VEuPathDB" id="AmoebaDB:KM1_213360"/>
<dbReference type="Proteomes" id="UP000078387">
    <property type="component" value="Unassembled WGS sequence"/>
</dbReference>
<evidence type="ECO:0000313" key="2">
    <source>
        <dbReference type="EMBL" id="GAT95149.1"/>
    </source>
</evidence>
<feature type="compositionally biased region" description="Basic and acidic residues" evidence="1">
    <location>
        <begin position="17"/>
        <end position="42"/>
    </location>
</feature>
<comment type="caution">
    <text evidence="2">The sequence shown here is derived from an EMBL/GenBank/DDBJ whole genome shotgun (WGS) entry which is preliminary data.</text>
</comment>
<dbReference type="VEuPathDB" id="AmoebaDB:EHI7A_125290"/>
<reference evidence="2 3" key="1">
    <citation type="submission" date="2016-05" db="EMBL/GenBank/DDBJ databases">
        <title>First whole genome sequencing of Entamoeba histolytica HM1:IMSS-clone-6.</title>
        <authorList>
            <person name="Mukherjee Avik.K."/>
            <person name="Izumyama S."/>
            <person name="Nakada-Tsukui K."/>
            <person name="Nozaki T."/>
        </authorList>
    </citation>
    <scope>NUCLEOTIDE SEQUENCE [LARGE SCALE GENOMIC DNA]</scope>
    <source>
        <strain evidence="2 3">HM1:IMSS clone 6</strain>
    </source>
</reference>
<proteinExistence type="predicted"/>
<dbReference type="AlphaFoldDB" id="A0A5K1V6F2"/>
<dbReference type="VEuPathDB" id="AmoebaDB:EHI8A_137340"/>
<sequence length="698" mass="82741">MPKHQNKNKKGSSQQTKVKERFIRSKTEKKKKEIQKEEEIPKITEEEKEKYLQKFKRKYVEKEKKEQLGLKHPNDLKTPIKQKEIGIETAQRVIQPIIKHNESKITFSRTNKRNENITSQFKETSDGFDIPKTKTERQKTMKLQTEIKFNNQSFDDESIDQNDYRMITFNEIEQPTQENNVTIQLEGVEEKNKTTTFTENENKISKFQTNQQEEQSEDSFVIHRNHPIETPKKDFHLTEIEQSIQPMQFETNVEISETSYKTPIKYQVEKKQLIEHDTIQHTSPRQSPKKIFKKEKQFNTTVIIPKKQEETKKLVLIEDEPINKKDINKRDEEVQEKVTNEDNQEMTEETSSILSVMSFGEEREMNNDKIPMEVVEEEEIENKNEESTNQNNVKDDKVITSELMSKIEEQTTLLSVLPFGEDRIKGINGLREMKEIDILENNEQKQKESIKKSFTQERKNRINKKLARPHEMIQFNDGNQVISQMSVVETRTEEEPINQEPIKPVVQEPQKISTQKFEIINNEIEEEVKVTDIQPRISFIEVDIVKEVKEIKINGQNKIFCKVKEEEVVCEKYILKPCRFLRLREKEQVEFPCIPPRIKTPPLEHHMVEEEKHFLEPEPCFNDYYRLKPKCSLKEELCIVPLRKQLNWKALNNPQMGRIIEEEVSIPMGYFSRVFLDNDTDFEDDFVESTNSKLKIVF</sequence>
<organism evidence="2 3">
    <name type="scientific">Entamoeba histolytica</name>
    <dbReference type="NCBI Taxonomy" id="5759"/>
    <lineage>
        <taxon>Eukaryota</taxon>
        <taxon>Amoebozoa</taxon>
        <taxon>Evosea</taxon>
        <taxon>Archamoebae</taxon>
        <taxon>Mastigamoebida</taxon>
        <taxon>Entamoebidae</taxon>
        <taxon>Entamoeba</taxon>
    </lineage>
</organism>
<name>A0A5K1V6F2_ENTHI</name>
<feature type="region of interest" description="Disordered" evidence="1">
    <location>
        <begin position="331"/>
        <end position="351"/>
    </location>
</feature>
<feature type="region of interest" description="Disordered" evidence="1">
    <location>
        <begin position="1"/>
        <end position="42"/>
    </location>
</feature>
<feature type="compositionally biased region" description="Basic residues" evidence="1">
    <location>
        <begin position="1"/>
        <end position="10"/>
    </location>
</feature>
<accession>A0A5K1V6F2</accession>
<feature type="compositionally biased region" description="Basic and acidic residues" evidence="1">
    <location>
        <begin position="331"/>
        <end position="340"/>
    </location>
</feature>
<dbReference type="VEuPathDB" id="AmoebaDB:EHI_062670"/>
<evidence type="ECO:0000313" key="3">
    <source>
        <dbReference type="Proteomes" id="UP000078387"/>
    </source>
</evidence>
<dbReference type="OMA" id="EQPTHEN"/>
<evidence type="ECO:0000256" key="1">
    <source>
        <dbReference type="SAM" id="MobiDB-lite"/>
    </source>
</evidence>
<dbReference type="VEuPathDB" id="AmoebaDB:EHI5A_137160"/>
<gene>
    <name evidence="2" type="ORF">CL6EHI_062670</name>
</gene>